<organism evidence="1">
    <name type="scientific">Anguilla anguilla</name>
    <name type="common">European freshwater eel</name>
    <name type="synonym">Muraena anguilla</name>
    <dbReference type="NCBI Taxonomy" id="7936"/>
    <lineage>
        <taxon>Eukaryota</taxon>
        <taxon>Metazoa</taxon>
        <taxon>Chordata</taxon>
        <taxon>Craniata</taxon>
        <taxon>Vertebrata</taxon>
        <taxon>Euteleostomi</taxon>
        <taxon>Actinopterygii</taxon>
        <taxon>Neopterygii</taxon>
        <taxon>Teleostei</taxon>
        <taxon>Anguilliformes</taxon>
        <taxon>Anguillidae</taxon>
        <taxon>Anguilla</taxon>
    </lineage>
</organism>
<proteinExistence type="predicted"/>
<accession>A0A0E9S367</accession>
<protein>
    <submittedName>
        <fullName evidence="1">Uncharacterized protein</fullName>
    </submittedName>
</protein>
<reference evidence="1" key="1">
    <citation type="submission" date="2014-11" db="EMBL/GenBank/DDBJ databases">
        <authorList>
            <person name="Amaro Gonzalez C."/>
        </authorList>
    </citation>
    <scope>NUCLEOTIDE SEQUENCE</scope>
</reference>
<reference evidence="1" key="2">
    <citation type="journal article" date="2015" name="Fish Shellfish Immunol.">
        <title>Early steps in the European eel (Anguilla anguilla)-Vibrio vulnificus interaction in the gills: Role of the RtxA13 toxin.</title>
        <authorList>
            <person name="Callol A."/>
            <person name="Pajuelo D."/>
            <person name="Ebbesson L."/>
            <person name="Teles M."/>
            <person name="MacKenzie S."/>
            <person name="Amaro C."/>
        </authorList>
    </citation>
    <scope>NUCLEOTIDE SEQUENCE</scope>
</reference>
<evidence type="ECO:0000313" key="1">
    <source>
        <dbReference type="EMBL" id="JAH34963.1"/>
    </source>
</evidence>
<dbReference type="EMBL" id="GBXM01073614">
    <property type="protein sequence ID" value="JAH34963.1"/>
    <property type="molecule type" value="Transcribed_RNA"/>
</dbReference>
<sequence length="42" mass="4714">MHVQHILCLEMLCSVDPQCAQSSFIFIFIFNVASVCTLHLSS</sequence>
<dbReference type="AlphaFoldDB" id="A0A0E9S367"/>
<name>A0A0E9S367_ANGAN</name>